<dbReference type="CDD" id="cd00254">
    <property type="entry name" value="LT-like"/>
    <property type="match status" value="1"/>
</dbReference>
<proteinExistence type="inferred from homology"/>
<accession>V5BIM7</accession>
<dbReference type="STRING" id="1116472.MGMO_35c00460"/>
<keyword evidence="6" id="KW-1185">Reference proteome</keyword>
<dbReference type="InterPro" id="IPR023346">
    <property type="entry name" value="Lysozyme-like_dom_sf"/>
</dbReference>
<evidence type="ECO:0000313" key="6">
    <source>
        <dbReference type="Proteomes" id="UP000017842"/>
    </source>
</evidence>
<dbReference type="Pfam" id="PF01464">
    <property type="entry name" value="SLT"/>
    <property type="match status" value="1"/>
</dbReference>
<evidence type="ECO:0000256" key="2">
    <source>
        <dbReference type="SAM" id="SignalP"/>
    </source>
</evidence>
<sequence>MIKKTIFLLISLTSNLALADIYKYVDSNGRVTYTNLRIHNSGGTRNSLAKLIIKTPENHYKFRENNIYPTFFHSFSDRFSPRNINKSRFSNLIANAAYRHGVEEKLVHAVIQTESAYNANAVSHAGAVGLMQLMPDTARRYGVLNRTDPVQNVDGGTRYLRDLLGMFNYNLKLAVAAYNAGENAVIRYNNSIPPYPETQNYVRQVLSLYHRSL</sequence>
<feature type="domain" description="DUF4124" evidence="4">
    <location>
        <begin position="9"/>
        <end position="37"/>
    </location>
</feature>
<comment type="similarity">
    <text evidence="1">Belongs to the transglycosylase Slt family.</text>
</comment>
<dbReference type="InterPro" id="IPR000189">
    <property type="entry name" value="Transglyc_AS"/>
</dbReference>
<dbReference type="OrthoDB" id="92254at2"/>
<reference evidence="5 6" key="1">
    <citation type="journal article" date="2013" name="Genome Announc.">
        <title>Draft Genome Sequence of the Methanotrophic Gammaproteobacterium Methyloglobulus morosus DSM 22980 Strain KoM1.</title>
        <authorList>
            <person name="Poehlein A."/>
            <person name="Deutzmann J.S."/>
            <person name="Daniel R."/>
            <person name="Simeonova D.D."/>
        </authorList>
    </citation>
    <scope>NUCLEOTIDE SEQUENCE [LARGE SCALE GENOMIC DNA]</scope>
    <source>
        <strain evidence="5 6">KoM1</strain>
    </source>
</reference>
<evidence type="ECO:0000259" key="3">
    <source>
        <dbReference type="Pfam" id="PF01464"/>
    </source>
</evidence>
<feature type="signal peptide" evidence="2">
    <location>
        <begin position="1"/>
        <end position="19"/>
    </location>
</feature>
<dbReference type="PANTHER" id="PTHR37423:SF2">
    <property type="entry name" value="MEMBRANE-BOUND LYTIC MUREIN TRANSGLYCOSYLASE C"/>
    <property type="match status" value="1"/>
</dbReference>
<dbReference type="PATRIC" id="fig|1116472.3.peg.1035"/>
<dbReference type="AlphaFoldDB" id="V5BIM7"/>
<dbReference type="InterPro" id="IPR008258">
    <property type="entry name" value="Transglycosylase_SLT_dom_1"/>
</dbReference>
<dbReference type="Gene3D" id="1.10.530.10">
    <property type="match status" value="1"/>
</dbReference>
<dbReference type="GO" id="GO:0016020">
    <property type="term" value="C:membrane"/>
    <property type="evidence" value="ECO:0007669"/>
    <property type="project" value="InterPro"/>
</dbReference>
<keyword evidence="2" id="KW-0732">Signal</keyword>
<name>V5BIM7_9GAMM</name>
<evidence type="ECO:0000259" key="4">
    <source>
        <dbReference type="Pfam" id="PF13511"/>
    </source>
</evidence>
<evidence type="ECO:0000256" key="1">
    <source>
        <dbReference type="ARBA" id="ARBA00007734"/>
    </source>
</evidence>
<dbReference type="GO" id="GO:0008933">
    <property type="term" value="F:peptidoglycan lytic transglycosylase activity"/>
    <property type="evidence" value="ECO:0007669"/>
    <property type="project" value="InterPro"/>
</dbReference>
<dbReference type="EMBL" id="AYLO01000034">
    <property type="protein sequence ID" value="ESS73150.1"/>
    <property type="molecule type" value="Genomic_DNA"/>
</dbReference>
<feature type="chain" id="PRO_5004731625" evidence="2">
    <location>
        <begin position="20"/>
        <end position="213"/>
    </location>
</feature>
<dbReference type="eggNOG" id="COG0741">
    <property type="taxonomic scope" value="Bacteria"/>
</dbReference>
<dbReference type="Pfam" id="PF13511">
    <property type="entry name" value="DUF4124"/>
    <property type="match status" value="1"/>
</dbReference>
<dbReference type="GO" id="GO:0000270">
    <property type="term" value="P:peptidoglycan metabolic process"/>
    <property type="evidence" value="ECO:0007669"/>
    <property type="project" value="InterPro"/>
</dbReference>
<comment type="caution">
    <text evidence="5">The sequence shown here is derived from an EMBL/GenBank/DDBJ whole genome shotgun (WGS) entry which is preliminary data.</text>
</comment>
<dbReference type="SUPFAM" id="SSF53955">
    <property type="entry name" value="Lysozyme-like"/>
    <property type="match status" value="1"/>
</dbReference>
<dbReference type="PANTHER" id="PTHR37423">
    <property type="entry name" value="SOLUBLE LYTIC MUREIN TRANSGLYCOSYLASE-RELATED"/>
    <property type="match status" value="1"/>
</dbReference>
<dbReference type="Proteomes" id="UP000017842">
    <property type="component" value="Unassembled WGS sequence"/>
</dbReference>
<evidence type="ECO:0000313" key="5">
    <source>
        <dbReference type="EMBL" id="ESS73150.1"/>
    </source>
</evidence>
<gene>
    <name evidence="5" type="ORF">MGMO_35c00460</name>
</gene>
<dbReference type="PROSITE" id="PS00922">
    <property type="entry name" value="TRANSGLYCOSYLASE"/>
    <property type="match status" value="1"/>
</dbReference>
<feature type="domain" description="Transglycosylase SLT" evidence="3">
    <location>
        <begin position="92"/>
        <end position="190"/>
    </location>
</feature>
<dbReference type="RefSeq" id="WP_023493894.1">
    <property type="nucleotide sequence ID" value="NZ_AYLO01000034.1"/>
</dbReference>
<organism evidence="5 6">
    <name type="scientific">Methyloglobulus morosus KoM1</name>
    <dbReference type="NCBI Taxonomy" id="1116472"/>
    <lineage>
        <taxon>Bacteria</taxon>
        <taxon>Pseudomonadati</taxon>
        <taxon>Pseudomonadota</taxon>
        <taxon>Gammaproteobacteria</taxon>
        <taxon>Methylococcales</taxon>
        <taxon>Methylococcaceae</taxon>
        <taxon>Methyloglobulus</taxon>
    </lineage>
</organism>
<dbReference type="InterPro" id="IPR025392">
    <property type="entry name" value="DUF4124"/>
</dbReference>
<protein>
    <submittedName>
        <fullName evidence="5">Soluble lytic murein transglycosylase-like protein</fullName>
    </submittedName>
</protein>